<reference evidence="3" key="2">
    <citation type="submission" date="2025-09" db="UniProtKB">
        <authorList>
            <consortium name="Ensembl"/>
        </authorList>
    </citation>
    <scope>IDENTIFICATION</scope>
</reference>
<dbReference type="AlphaFoldDB" id="A0A3B3DK81"/>
<dbReference type="SUPFAM" id="SSF57756">
    <property type="entry name" value="Retrovirus zinc finger-like domains"/>
    <property type="match status" value="1"/>
</dbReference>
<dbReference type="GO" id="GO:0003676">
    <property type="term" value="F:nucleic acid binding"/>
    <property type="evidence" value="ECO:0007669"/>
    <property type="project" value="InterPro"/>
</dbReference>
<keyword evidence="1" id="KW-0862">Zinc</keyword>
<evidence type="ECO:0000259" key="2">
    <source>
        <dbReference type="PROSITE" id="PS50158"/>
    </source>
</evidence>
<dbReference type="GO" id="GO:0008270">
    <property type="term" value="F:zinc ion binding"/>
    <property type="evidence" value="ECO:0007669"/>
    <property type="project" value="UniProtKB-KW"/>
</dbReference>
<dbReference type="Gene3D" id="4.10.60.10">
    <property type="entry name" value="Zinc finger, CCHC-type"/>
    <property type="match status" value="1"/>
</dbReference>
<accession>A0A3B3DK81</accession>
<keyword evidence="1" id="KW-0479">Metal-binding</keyword>
<name>A0A3B3DK81_ORYME</name>
<keyword evidence="1" id="KW-0863">Zinc-finger</keyword>
<evidence type="ECO:0000256" key="1">
    <source>
        <dbReference type="PROSITE-ProRule" id="PRU00047"/>
    </source>
</evidence>
<dbReference type="InterPro" id="IPR036875">
    <property type="entry name" value="Znf_CCHC_sf"/>
</dbReference>
<keyword evidence="4" id="KW-1185">Reference proteome</keyword>
<dbReference type="Pfam" id="PF00098">
    <property type="entry name" value="zf-CCHC"/>
    <property type="match status" value="2"/>
</dbReference>
<reference evidence="3" key="1">
    <citation type="submission" date="2025-08" db="UniProtKB">
        <authorList>
            <consortium name="Ensembl"/>
        </authorList>
    </citation>
    <scope>IDENTIFICATION</scope>
</reference>
<proteinExistence type="predicted"/>
<sequence length="64" mass="7434">MYSSSNQNNRLCYSCGQHGHLVRDCPKAHSFNQGRMPDNRLCYSCGQYGHLVRDYDVEEDEYNA</sequence>
<organism evidence="3 4">
    <name type="scientific">Oryzias melastigma</name>
    <name type="common">Marine medaka</name>
    <dbReference type="NCBI Taxonomy" id="30732"/>
    <lineage>
        <taxon>Eukaryota</taxon>
        <taxon>Metazoa</taxon>
        <taxon>Chordata</taxon>
        <taxon>Craniata</taxon>
        <taxon>Vertebrata</taxon>
        <taxon>Euteleostomi</taxon>
        <taxon>Actinopterygii</taxon>
        <taxon>Neopterygii</taxon>
        <taxon>Teleostei</taxon>
        <taxon>Neoteleostei</taxon>
        <taxon>Acanthomorphata</taxon>
        <taxon>Ovalentaria</taxon>
        <taxon>Atherinomorphae</taxon>
        <taxon>Beloniformes</taxon>
        <taxon>Adrianichthyidae</taxon>
        <taxon>Oryziinae</taxon>
        <taxon>Oryzias</taxon>
    </lineage>
</organism>
<dbReference type="Ensembl" id="ENSOMET00000020613.1">
    <property type="protein sequence ID" value="ENSOMEP00000030321.1"/>
    <property type="gene ID" value="ENSOMEG00000014517.1"/>
</dbReference>
<dbReference type="PROSITE" id="PS50158">
    <property type="entry name" value="ZF_CCHC"/>
    <property type="match status" value="1"/>
</dbReference>
<evidence type="ECO:0000313" key="4">
    <source>
        <dbReference type="Proteomes" id="UP000261560"/>
    </source>
</evidence>
<feature type="domain" description="CCHC-type" evidence="2">
    <location>
        <begin position="12"/>
        <end position="27"/>
    </location>
</feature>
<protein>
    <recommendedName>
        <fullName evidence="2">CCHC-type domain-containing protein</fullName>
    </recommendedName>
</protein>
<dbReference type="Proteomes" id="UP000261560">
    <property type="component" value="Unplaced"/>
</dbReference>
<evidence type="ECO:0000313" key="3">
    <source>
        <dbReference type="Ensembl" id="ENSOMEP00000030321.1"/>
    </source>
</evidence>
<dbReference type="InterPro" id="IPR001878">
    <property type="entry name" value="Znf_CCHC"/>
</dbReference>
<dbReference type="PaxDb" id="30732-ENSOMEP00000030321"/>
<dbReference type="SMART" id="SM00343">
    <property type="entry name" value="ZnF_C2HC"/>
    <property type="match status" value="2"/>
</dbReference>